<dbReference type="Proteomes" id="UP000596247">
    <property type="component" value="Chromosome"/>
</dbReference>
<name>A0A7R8R5E6_9CAUD</name>
<reference evidence="1 2" key="1">
    <citation type="submission" date="2020-09" db="EMBL/GenBank/DDBJ databases">
        <authorList>
            <person name="Jameson E."/>
        </authorList>
    </citation>
    <scope>NUCLEOTIDE SEQUENCE [LARGE SCALE GENOMIC DNA]</scope>
</reference>
<evidence type="ECO:0000313" key="1">
    <source>
        <dbReference type="EMBL" id="CAD5236065.1"/>
    </source>
</evidence>
<proteinExistence type="predicted"/>
<keyword evidence="2" id="KW-1185">Reference proteome</keyword>
<protein>
    <submittedName>
        <fullName evidence="1">Uncharacterized protein</fullName>
    </submittedName>
</protein>
<evidence type="ECO:0000313" key="2">
    <source>
        <dbReference type="Proteomes" id="UP000596247"/>
    </source>
</evidence>
<sequence>MGMDYDDYGELLDKLTQPPVNSEPEPPKPPSICLSFEDVIEYANLELEQLNDVAAIAFNAQSMLLPILTEVFYQEKTRMAGRMRTITELEYYGIPTLVAESFYNDIRDRVLNKVLRHYPNGVHQVDTGFSFMTPMDVLFMPVRLSEVKHGRWG</sequence>
<organism evidence="1 2">
    <name type="scientific">Klebsiella phage vB_KvM-Eowyn</name>
    <dbReference type="NCBI Taxonomy" id="2762819"/>
    <lineage>
        <taxon>Viruses</taxon>
        <taxon>Duplodnaviria</taxon>
        <taxon>Heunggongvirae</taxon>
        <taxon>Uroviricota</taxon>
        <taxon>Caudoviricetes</taxon>
        <taxon>Chimalliviridae</taxon>
        <taxon>Eowynvirus</taxon>
        <taxon>Eowynvirus eowyn</taxon>
    </lineage>
</organism>
<accession>A0A7R8R5E6</accession>
<gene>
    <name evidence="1" type="ORF">LLCLJKAH_00076</name>
</gene>
<dbReference type="EMBL" id="LR881104">
    <property type="protein sequence ID" value="CAD5236065.1"/>
    <property type="molecule type" value="Genomic_DNA"/>
</dbReference>